<dbReference type="PANTHER" id="PTHR47829:SF1">
    <property type="entry name" value="HAD FAMILY PHOSPHATASE"/>
    <property type="match status" value="1"/>
</dbReference>
<protein>
    <submittedName>
        <fullName evidence="2">Predicted aminoglycoside phosphotransferase</fullName>
    </submittedName>
</protein>
<dbReference type="RefSeq" id="WP_006004605.1">
    <property type="nucleotide sequence ID" value="NZ_BAET01000013.1"/>
</dbReference>
<sequence length="366" mass="41608">MTTQTPHKAASVLDQGSAIRAGEELPTGPLLEWLNSEIKLPNGESLSGDMKVTQYSGGASNWTYCLSFDNRDVILRRPPAGTKAKGAHDMGREYSLQDALKPVYSKVPAMLGYTDDESVIGAEFYVMEKINGIIPRKHFPRGVNLSQGQARRLCEVALDELINLHNVDIEAANLSHLGKGAGYAQRQVLGWNKRYTNAKTWNVPSGKKVMRWLEDNLPAKETICMTHNDYRFDNLVLDVNDPTQILAVLDWELATLGDPLMDLGNSLAYWIQADDDFMARSTQLQPTDIPGMMTRQQVIDYYCNKQGVEPKAFAFYEVYGLFRLAGIVQQIYYRYHHKQTHNKAYKNMWTFVHYLLYRCNKITKQQ</sequence>
<gene>
    <name evidence="2" type="ORF">GPUN_1355</name>
</gene>
<organism evidence="2 3">
    <name type="scientific">Glaciecola punicea ACAM 611</name>
    <dbReference type="NCBI Taxonomy" id="1121923"/>
    <lineage>
        <taxon>Bacteria</taxon>
        <taxon>Pseudomonadati</taxon>
        <taxon>Pseudomonadota</taxon>
        <taxon>Gammaproteobacteria</taxon>
        <taxon>Alteromonadales</taxon>
        <taxon>Alteromonadaceae</taxon>
        <taxon>Glaciecola</taxon>
    </lineage>
</organism>
<dbReference type="InterPro" id="IPR052898">
    <property type="entry name" value="ACAD10-like"/>
</dbReference>
<proteinExistence type="predicted"/>
<dbReference type="Gene3D" id="3.90.1200.10">
    <property type="match status" value="1"/>
</dbReference>
<dbReference type="Pfam" id="PF01636">
    <property type="entry name" value="APH"/>
    <property type="match status" value="1"/>
</dbReference>
<dbReference type="SUPFAM" id="SSF56112">
    <property type="entry name" value="Protein kinase-like (PK-like)"/>
    <property type="match status" value="1"/>
</dbReference>
<dbReference type="PANTHER" id="PTHR47829">
    <property type="entry name" value="HYDROLASE, PUTATIVE (AFU_ORTHOLOGUE AFUA_1G12880)-RELATED"/>
    <property type="match status" value="1"/>
</dbReference>
<evidence type="ECO:0000313" key="3">
    <source>
        <dbReference type="Proteomes" id="UP000053586"/>
    </source>
</evidence>
<evidence type="ECO:0000259" key="1">
    <source>
        <dbReference type="Pfam" id="PF01636"/>
    </source>
</evidence>
<dbReference type="CDD" id="cd05154">
    <property type="entry name" value="ACAD10_11_N-like"/>
    <property type="match status" value="1"/>
</dbReference>
<dbReference type="GO" id="GO:0016740">
    <property type="term" value="F:transferase activity"/>
    <property type="evidence" value="ECO:0007669"/>
    <property type="project" value="UniProtKB-KW"/>
</dbReference>
<dbReference type="Proteomes" id="UP000053586">
    <property type="component" value="Unassembled WGS sequence"/>
</dbReference>
<dbReference type="eggNOG" id="COG3173">
    <property type="taxonomic scope" value="Bacteria"/>
</dbReference>
<comment type="caution">
    <text evidence="2">The sequence shown here is derived from an EMBL/GenBank/DDBJ whole genome shotgun (WGS) entry which is preliminary data.</text>
</comment>
<dbReference type="STRING" id="56804.BAE46_05655"/>
<dbReference type="InterPro" id="IPR041726">
    <property type="entry name" value="ACAD10_11_N"/>
</dbReference>
<dbReference type="InterPro" id="IPR011009">
    <property type="entry name" value="Kinase-like_dom_sf"/>
</dbReference>
<dbReference type="OrthoDB" id="3806873at2"/>
<reference evidence="2 3" key="2">
    <citation type="journal article" date="2017" name="Antonie Van Leeuwenhoek">
        <title>Rhizobium rhizosphaerae sp. nov., a novel species isolated from rice rhizosphere.</title>
        <authorList>
            <person name="Zhao J.J."/>
            <person name="Zhang J."/>
            <person name="Zhang R.J."/>
            <person name="Zhang C.W."/>
            <person name="Yin H.Q."/>
            <person name="Zhang X.X."/>
        </authorList>
    </citation>
    <scope>NUCLEOTIDE SEQUENCE [LARGE SCALE GENOMIC DNA]</scope>
    <source>
        <strain evidence="2 3">ACAM 611</strain>
    </source>
</reference>
<dbReference type="Gene3D" id="3.30.200.20">
    <property type="entry name" value="Phosphorylase Kinase, domain 1"/>
    <property type="match status" value="1"/>
</dbReference>
<dbReference type="AlphaFoldDB" id="H5TB02"/>
<keyword evidence="3" id="KW-1185">Reference proteome</keyword>
<reference evidence="2 3" key="1">
    <citation type="journal article" date="2012" name="J. Bacteriol.">
        <title>Genome sequence of proteorhodopsin-containing sea ice bacterium Glaciecola punicea ACAM 611T.</title>
        <authorList>
            <person name="Qin Q.-L."/>
            <person name="Xie B.-B."/>
            <person name="Shu Y.-L."/>
            <person name="Rong J.-C."/>
            <person name="Zhao D.-L."/>
            <person name="Zhang X.-Y."/>
            <person name="Chen X.-L."/>
            <person name="Zhou B.-C."/>
            <person name="Zhanga Y.-Z."/>
        </authorList>
    </citation>
    <scope>NUCLEOTIDE SEQUENCE [LARGE SCALE GENOMIC DNA]</scope>
    <source>
        <strain evidence="2 3">ACAM 611</strain>
    </source>
</reference>
<evidence type="ECO:0000313" key="2">
    <source>
        <dbReference type="EMBL" id="GAB55479.1"/>
    </source>
</evidence>
<feature type="domain" description="Aminoglycoside phosphotransferase" evidence="1">
    <location>
        <begin position="52"/>
        <end position="278"/>
    </location>
</feature>
<keyword evidence="2" id="KW-0808">Transferase</keyword>
<name>H5TB02_9ALTE</name>
<dbReference type="InterPro" id="IPR002575">
    <property type="entry name" value="Aminoglycoside_PTrfase"/>
</dbReference>
<accession>H5TB02</accession>
<dbReference type="EMBL" id="BAET01000013">
    <property type="protein sequence ID" value="GAB55479.1"/>
    <property type="molecule type" value="Genomic_DNA"/>
</dbReference>